<reference evidence="6 7" key="1">
    <citation type="submission" date="2020-05" db="EMBL/GenBank/DDBJ databases">
        <title>Gimesia benthica sp. nov., a novel planctomycete isolated from a deep-sea water sample of the Northwest Indian Ocean.</title>
        <authorList>
            <person name="Wang J."/>
            <person name="Ruan C."/>
            <person name="Song L."/>
            <person name="Zhu Y."/>
            <person name="Li A."/>
            <person name="Zheng X."/>
            <person name="Wang L."/>
            <person name="Lu Z."/>
            <person name="Huang Y."/>
            <person name="Du W."/>
            <person name="Zhou Y."/>
            <person name="Huang L."/>
            <person name="Dai X."/>
        </authorList>
    </citation>
    <scope>NUCLEOTIDE SEQUENCE [LARGE SCALE GENOMIC DNA]</scope>
    <source>
        <strain evidence="6 7">YYQ-30</strain>
    </source>
</reference>
<evidence type="ECO:0000256" key="3">
    <source>
        <dbReference type="ARBA" id="ARBA00023004"/>
    </source>
</evidence>
<dbReference type="PANTHER" id="PTHR43687">
    <property type="entry name" value="ADENYLYLSULFATE REDUCTASE, BETA SUBUNIT"/>
    <property type="match status" value="1"/>
</dbReference>
<dbReference type="InterPro" id="IPR017900">
    <property type="entry name" value="4Fe4S_Fe_S_CS"/>
</dbReference>
<dbReference type="SUPFAM" id="SSF54862">
    <property type="entry name" value="4Fe-4S ferredoxins"/>
    <property type="match status" value="1"/>
</dbReference>
<dbReference type="PANTHER" id="PTHR43687:SF4">
    <property type="entry name" value="BLR5484 PROTEIN"/>
    <property type="match status" value="1"/>
</dbReference>
<protein>
    <submittedName>
        <fullName evidence="6">4Fe-4S binding protein</fullName>
    </submittedName>
</protein>
<evidence type="ECO:0000256" key="1">
    <source>
        <dbReference type="ARBA" id="ARBA00022485"/>
    </source>
</evidence>
<feature type="domain" description="4Fe-4S ferredoxin-type" evidence="5">
    <location>
        <begin position="494"/>
        <end position="523"/>
    </location>
</feature>
<dbReference type="RefSeq" id="WP_171324094.1">
    <property type="nucleotide sequence ID" value="NZ_JABFBC010000001.1"/>
</dbReference>
<keyword evidence="7" id="KW-1185">Reference proteome</keyword>
<evidence type="ECO:0000259" key="5">
    <source>
        <dbReference type="PROSITE" id="PS51379"/>
    </source>
</evidence>
<organism evidence="6 7">
    <name type="scientific">Halovulum dunhuangense</name>
    <dbReference type="NCBI Taxonomy" id="1505036"/>
    <lineage>
        <taxon>Bacteria</taxon>
        <taxon>Pseudomonadati</taxon>
        <taxon>Pseudomonadota</taxon>
        <taxon>Alphaproteobacteria</taxon>
        <taxon>Rhodobacterales</taxon>
        <taxon>Paracoccaceae</taxon>
        <taxon>Halovulum</taxon>
    </lineage>
</organism>
<dbReference type="AlphaFoldDB" id="A0A849L228"/>
<accession>A0A849L228</accession>
<evidence type="ECO:0000256" key="4">
    <source>
        <dbReference type="ARBA" id="ARBA00023014"/>
    </source>
</evidence>
<dbReference type="PROSITE" id="PS51379">
    <property type="entry name" value="4FE4S_FER_2"/>
    <property type="match status" value="3"/>
</dbReference>
<evidence type="ECO:0000313" key="7">
    <source>
        <dbReference type="Proteomes" id="UP000572377"/>
    </source>
</evidence>
<feature type="domain" description="4Fe-4S ferredoxin-type" evidence="5">
    <location>
        <begin position="525"/>
        <end position="554"/>
    </location>
</feature>
<dbReference type="InterPro" id="IPR017896">
    <property type="entry name" value="4Fe4S_Fe-S-bd"/>
</dbReference>
<evidence type="ECO:0000313" key="6">
    <source>
        <dbReference type="EMBL" id="NNU80378.1"/>
    </source>
</evidence>
<dbReference type="Pfam" id="PF13187">
    <property type="entry name" value="Fer4_9"/>
    <property type="match status" value="1"/>
</dbReference>
<dbReference type="Pfam" id="PF12838">
    <property type="entry name" value="Fer4_7"/>
    <property type="match status" value="1"/>
</dbReference>
<dbReference type="EMBL" id="JABFBC010000001">
    <property type="protein sequence ID" value="NNU80378.1"/>
    <property type="molecule type" value="Genomic_DNA"/>
</dbReference>
<dbReference type="Gene3D" id="3.30.70.20">
    <property type="match status" value="2"/>
</dbReference>
<comment type="caution">
    <text evidence="6">The sequence shown here is derived from an EMBL/GenBank/DDBJ whole genome shotgun (WGS) entry which is preliminary data.</text>
</comment>
<proteinExistence type="predicted"/>
<keyword evidence="1" id="KW-0004">4Fe-4S</keyword>
<dbReference type="GO" id="GO:0051539">
    <property type="term" value="F:4 iron, 4 sulfur cluster binding"/>
    <property type="evidence" value="ECO:0007669"/>
    <property type="project" value="UniProtKB-KW"/>
</dbReference>
<gene>
    <name evidence="6" type="ORF">HMH01_07975</name>
</gene>
<evidence type="ECO:0000256" key="2">
    <source>
        <dbReference type="ARBA" id="ARBA00022723"/>
    </source>
</evidence>
<feature type="domain" description="4Fe-4S ferredoxin-type" evidence="5">
    <location>
        <begin position="296"/>
        <end position="325"/>
    </location>
</feature>
<dbReference type="InterPro" id="IPR050572">
    <property type="entry name" value="Fe-S_Ferredoxin"/>
</dbReference>
<sequence length="646" mass="68266">MSEKLVLCDCNGTQQIDGAALERATGLPCSRVFTALCTDQLGEAAKLIEGGACRIACQQERAVFEELAEETGAEPPSFVDIRDRAGWTDGKADTTPKMAALVADAGLVQPAARSLDVVSEGTCLVIGAGEAAMDAAARLAGHLAVTLLLPEGAALPLTRSHDMITGRLRKARGSLGRFEVVIDALRQLEPGGRGDFALGAPRDGGTSHCDLILDLSGGTPLFPAPHKRDGYLRADPGDALGVARAVFDASHMVGTFEKPIYVRLEESLCAHSRAGQTGCSNCLDICPTGAISPAGEHVAVDPLICAGCGACSALCPSGAISYDMPTPETLFRRMRLLAETYRNAGGGTPRLLVHDGDFGAEMISLSARYGRGLPADVIPMELETISGFGHAEMLAALASGFGAVDILLAPKTERDALERETALATAMLGAEHVRLLDLNDPDALSDALYGGKADTLCAPVLPLGGRRDVARLALRALRPDTDAPVPLPAGAPYGAVLVDTDKCTLCLSCAGLCPSGALGDNPDKPQLRFQEDACLQCGLCATICPEQAIALVPQMDLSDAALSQRVLHEEEPYPCIECGKEFGVRSTIERIVERLEGKHPMFAESAQGRMIRMCDDCRVRAQFHEQDNPFAMGPRPRVRTTDDYLN</sequence>
<name>A0A849L228_9RHOB</name>
<dbReference type="PROSITE" id="PS00198">
    <property type="entry name" value="4FE4S_FER_1"/>
    <property type="match status" value="3"/>
</dbReference>
<dbReference type="Proteomes" id="UP000572377">
    <property type="component" value="Unassembled WGS sequence"/>
</dbReference>
<dbReference type="GO" id="GO:0046872">
    <property type="term" value="F:metal ion binding"/>
    <property type="evidence" value="ECO:0007669"/>
    <property type="project" value="UniProtKB-KW"/>
</dbReference>
<keyword evidence="3" id="KW-0408">Iron</keyword>
<keyword evidence="4" id="KW-0411">Iron-sulfur</keyword>
<keyword evidence="2" id="KW-0479">Metal-binding</keyword>